<evidence type="ECO:0000256" key="12">
    <source>
        <dbReference type="PROSITE-ProRule" id="PRU00278"/>
    </source>
</evidence>
<evidence type="ECO:0000256" key="7">
    <source>
        <dbReference type="ARBA" id="ARBA00023186"/>
    </source>
</evidence>
<keyword evidence="15" id="KW-1185">Reference proteome</keyword>
<proteinExistence type="inferred from homology"/>
<dbReference type="Proteomes" id="UP001500227">
    <property type="component" value="Unassembled WGS sequence"/>
</dbReference>
<dbReference type="Pfam" id="PF13624">
    <property type="entry name" value="SurA_N_3"/>
    <property type="match status" value="1"/>
</dbReference>
<reference evidence="15" key="1">
    <citation type="journal article" date="2019" name="Int. J. Syst. Evol. Microbiol.">
        <title>The Global Catalogue of Microorganisms (GCM) 10K type strain sequencing project: providing services to taxonomists for standard genome sequencing and annotation.</title>
        <authorList>
            <consortium name="The Broad Institute Genomics Platform"/>
            <consortium name="The Broad Institute Genome Sequencing Center for Infectious Disease"/>
            <person name="Wu L."/>
            <person name="Ma J."/>
        </authorList>
    </citation>
    <scope>NUCLEOTIDE SEQUENCE [LARGE SCALE GENOMIC DNA]</scope>
    <source>
        <strain evidence="15">JCM 18423</strain>
    </source>
</reference>
<evidence type="ECO:0000256" key="5">
    <source>
        <dbReference type="ARBA" id="ARBA00022989"/>
    </source>
</evidence>
<evidence type="ECO:0000256" key="1">
    <source>
        <dbReference type="ARBA" id="ARBA00004382"/>
    </source>
</evidence>
<evidence type="ECO:0000256" key="11">
    <source>
        <dbReference type="ARBA" id="ARBA00042775"/>
    </source>
</evidence>
<keyword evidence="4" id="KW-0812">Transmembrane</keyword>
<dbReference type="PANTHER" id="PTHR47529:SF1">
    <property type="entry name" value="PERIPLASMIC CHAPERONE PPID"/>
    <property type="match status" value="1"/>
</dbReference>
<dbReference type="SUPFAM" id="SSF54534">
    <property type="entry name" value="FKBP-like"/>
    <property type="match status" value="1"/>
</dbReference>
<keyword evidence="6" id="KW-0472">Membrane</keyword>
<evidence type="ECO:0000256" key="8">
    <source>
        <dbReference type="ARBA" id="ARBA00023235"/>
    </source>
</evidence>
<feature type="domain" description="PpiC" evidence="13">
    <location>
        <begin position="266"/>
        <end position="367"/>
    </location>
</feature>
<dbReference type="InterPro" id="IPR052029">
    <property type="entry name" value="PpiD_chaperone"/>
</dbReference>
<dbReference type="PROSITE" id="PS50198">
    <property type="entry name" value="PPIC_PPIASE_2"/>
    <property type="match status" value="1"/>
</dbReference>
<gene>
    <name evidence="14" type="ORF">GCM10023337_20480</name>
</gene>
<dbReference type="InterPro" id="IPR027304">
    <property type="entry name" value="Trigger_fact/SurA_dom_sf"/>
</dbReference>
<protein>
    <recommendedName>
        <fullName evidence="10">Periplasmic chaperone PpiD</fullName>
    </recommendedName>
    <alternativeName>
        <fullName evidence="11">Periplasmic folding chaperone</fullName>
    </alternativeName>
</protein>
<keyword evidence="12" id="KW-0697">Rotamase</keyword>
<evidence type="ECO:0000256" key="2">
    <source>
        <dbReference type="ARBA" id="ARBA00022475"/>
    </source>
</evidence>
<evidence type="ECO:0000256" key="6">
    <source>
        <dbReference type="ARBA" id="ARBA00023136"/>
    </source>
</evidence>
<dbReference type="PROSITE" id="PS01096">
    <property type="entry name" value="PPIC_PPIASE_1"/>
    <property type="match status" value="1"/>
</dbReference>
<accession>A0ABP9M9G4</accession>
<keyword evidence="7" id="KW-0143">Chaperone</keyword>
<keyword evidence="3" id="KW-0997">Cell inner membrane</keyword>
<evidence type="ECO:0000256" key="4">
    <source>
        <dbReference type="ARBA" id="ARBA00022692"/>
    </source>
</evidence>
<comment type="caution">
    <text evidence="14">The sequence shown here is derived from an EMBL/GenBank/DDBJ whole genome shotgun (WGS) entry which is preliminary data.</text>
</comment>
<evidence type="ECO:0000313" key="14">
    <source>
        <dbReference type="EMBL" id="GAA5092735.1"/>
    </source>
</evidence>
<dbReference type="EMBL" id="BAABKD010000011">
    <property type="protein sequence ID" value="GAA5092735.1"/>
    <property type="molecule type" value="Genomic_DNA"/>
</dbReference>
<dbReference type="Gene3D" id="1.10.4030.10">
    <property type="entry name" value="Porin chaperone SurA, peptide-binding domain"/>
    <property type="match status" value="1"/>
</dbReference>
<dbReference type="InterPro" id="IPR046357">
    <property type="entry name" value="PPIase_dom_sf"/>
</dbReference>
<comment type="subcellular location">
    <subcellularLocation>
        <location evidence="1">Cell inner membrane</location>
        <topology evidence="1">Single-pass type II membrane protein</topology>
        <orientation evidence="1">Periplasmic side</orientation>
    </subcellularLocation>
</comment>
<keyword evidence="8 12" id="KW-0413">Isomerase</keyword>
<evidence type="ECO:0000256" key="10">
    <source>
        <dbReference type="ARBA" id="ARBA00040743"/>
    </source>
</evidence>
<dbReference type="InterPro" id="IPR000297">
    <property type="entry name" value="PPIase_PpiC"/>
</dbReference>
<dbReference type="PANTHER" id="PTHR47529">
    <property type="entry name" value="PEPTIDYL-PROLYL CIS-TRANS ISOMERASE D"/>
    <property type="match status" value="1"/>
</dbReference>
<evidence type="ECO:0000313" key="15">
    <source>
        <dbReference type="Proteomes" id="UP001500227"/>
    </source>
</evidence>
<dbReference type="RefSeq" id="WP_345371579.1">
    <property type="nucleotide sequence ID" value="NZ_BAABKD010000011.1"/>
</dbReference>
<sequence>MFNFIRRHQRLMQLVLLILILPSFVLIGVSGYTNYVSGDEDLVSVGDSAVTAQEFDQARRNQLHELQRSMGNAFDPAVVETPEVKQQLLDSLVDRRVLIEIATKERFSVSDTALRQAIAAMPEMQEDGVFSPQRYNQLLAGAGLTSKQFEQSQRAELALARVITPVTQTAVLPQVIQDELQKVLLDSRTIQMHVLQAADKVAEQSITDEEIQEWYQANQEQLRLPDYVNVDYVLLDEQAAVKSVPALKDEDLQSYYEQNKARFVTPARIHLSHILIQPGATDNAHQEAQKQAKDLAAQAQAAPDQFAELAKAHSQDKGSATSGGELGWITQGNWPEVLQNAVFALKKGEVSGVIEGPDGYHIFKANDFQEEQRQPFEAVREQITNEARQQLAAERFADMATKLTDLVYESPESLAAAAETLGLPILQAKGVARDRLLSEAELGLSKQPSASAALLEDPRVRRALYTPTSLEHKQNAGVIELSSDTLVAVRVNEFVPSHVPSLEQLRTQVEQTLAQEKALEATQKAGQQLLKQLQAGEDIAVDFSESLTVSRIDNQQLPKATLDRIMTTDVQSLPAYVGVETETGYQLVKIIAKESATPDPLIADFLQMQLQQLWGNAQEQVFMQALRDQLQVKTLPAAATAMESELEE</sequence>
<dbReference type="Pfam" id="PF00639">
    <property type="entry name" value="Rotamase"/>
    <property type="match status" value="1"/>
</dbReference>
<keyword evidence="2" id="KW-1003">Cell membrane</keyword>
<organism evidence="14 15">
    <name type="scientific">Paenalcaligenes hermetiae</name>
    <dbReference type="NCBI Taxonomy" id="1157987"/>
    <lineage>
        <taxon>Bacteria</taxon>
        <taxon>Pseudomonadati</taxon>
        <taxon>Pseudomonadota</taxon>
        <taxon>Betaproteobacteria</taxon>
        <taxon>Burkholderiales</taxon>
        <taxon>Alcaligenaceae</taxon>
        <taxon>Paenalcaligenes</taxon>
    </lineage>
</organism>
<dbReference type="SUPFAM" id="SSF109998">
    <property type="entry name" value="Triger factor/SurA peptide-binding domain-like"/>
    <property type="match status" value="1"/>
</dbReference>
<evidence type="ECO:0000259" key="13">
    <source>
        <dbReference type="PROSITE" id="PS50198"/>
    </source>
</evidence>
<evidence type="ECO:0000256" key="9">
    <source>
        <dbReference type="ARBA" id="ARBA00038408"/>
    </source>
</evidence>
<keyword evidence="5" id="KW-1133">Transmembrane helix</keyword>
<dbReference type="InterPro" id="IPR023058">
    <property type="entry name" value="PPIase_PpiC_CS"/>
</dbReference>
<evidence type="ECO:0000256" key="3">
    <source>
        <dbReference type="ARBA" id="ARBA00022519"/>
    </source>
</evidence>
<comment type="similarity">
    <text evidence="9">Belongs to the PpiD chaperone family.</text>
</comment>
<dbReference type="Gene3D" id="3.10.50.40">
    <property type="match status" value="1"/>
</dbReference>
<name>A0ABP9M9G4_9BURK</name>